<reference evidence="1 2" key="1">
    <citation type="submission" date="2014-06" db="EMBL/GenBank/DDBJ databases">
        <title>Draft genome sequence of Bacillus gaemokensis JCM 15801 (MCCC 1A00707).</title>
        <authorList>
            <person name="Lai Q."/>
            <person name="Liu Y."/>
            <person name="Shao Z."/>
        </authorList>
    </citation>
    <scope>NUCLEOTIDE SEQUENCE [LARGE SCALE GENOMIC DNA]</scope>
    <source>
        <strain evidence="1 2">JCM 15801</strain>
    </source>
</reference>
<dbReference type="Proteomes" id="UP000027778">
    <property type="component" value="Unassembled WGS sequence"/>
</dbReference>
<comment type="caution">
    <text evidence="1">The sequence shown here is derived from an EMBL/GenBank/DDBJ whole genome shotgun (WGS) entry which is preliminary data.</text>
</comment>
<name>A0A073K6D7_9BACI</name>
<dbReference type="STRING" id="574375.AZF08_26210"/>
<keyword evidence="2" id="KW-1185">Reference proteome</keyword>
<dbReference type="RefSeq" id="WP_033678016.1">
    <property type="nucleotide sequence ID" value="NZ_JOTM01000039.1"/>
</dbReference>
<evidence type="ECO:0000313" key="1">
    <source>
        <dbReference type="EMBL" id="KEK22135.1"/>
    </source>
</evidence>
<evidence type="ECO:0000313" key="2">
    <source>
        <dbReference type="Proteomes" id="UP000027778"/>
    </source>
</evidence>
<dbReference type="EMBL" id="JOTM01000039">
    <property type="protein sequence ID" value="KEK22135.1"/>
    <property type="molecule type" value="Genomic_DNA"/>
</dbReference>
<dbReference type="AlphaFoldDB" id="A0A073K6D7"/>
<proteinExistence type="predicted"/>
<protein>
    <submittedName>
        <fullName evidence="1">Uncharacterized protein</fullName>
    </submittedName>
</protein>
<gene>
    <name evidence="1" type="ORF">BAGA_20875</name>
</gene>
<sequence length="136" mass="16465">MYINANFDKIKHIYDVERLKQYNSSCERDIKRLEGIIEKIKKYQMEIFKHAQHVVNTEMKNVVTLVRRKEYATKRVKYNVQLEVWPIIPMKHVENERVYGAYKHEKMFGGKERHLALKYANDLAETYHCEIERKGF</sequence>
<organism evidence="1 2">
    <name type="scientific">Bacillus gaemokensis</name>
    <dbReference type="NCBI Taxonomy" id="574375"/>
    <lineage>
        <taxon>Bacteria</taxon>
        <taxon>Bacillati</taxon>
        <taxon>Bacillota</taxon>
        <taxon>Bacilli</taxon>
        <taxon>Bacillales</taxon>
        <taxon>Bacillaceae</taxon>
        <taxon>Bacillus</taxon>
        <taxon>Bacillus cereus group</taxon>
    </lineage>
</organism>
<accession>A0A073K6D7</accession>